<feature type="compositionally biased region" description="Low complexity" evidence="1">
    <location>
        <begin position="398"/>
        <end position="417"/>
    </location>
</feature>
<sequence length="545" mass="56093">MTSPTTIGPEPQHLEGRSVRDIVEYSPEQVNEAWCRKIFRKTLQSLELQYAMHMPHRAITPDTIVFHENGEPLLVPSDDGPADGHEADDLNALARVVHYAITCELAPMGPLAGRAEGYSDSLVNAVDRCMDPDPARRPRTIDDLRGLLGIVPPGRPAGAAFPDDPLAPWPADVGAPDATSGLAADRVPEAAPTRTHDAAADVAHDLAGGTVPDPANDRAHAAAPDLATNLSRGIAAGHAHDRALDAATGSAADVSRHNAAEYAHDPALDAATDSAADLSRHVAVENAHEHERALDAASDVAPATAAVPPPEPAPVIAPASASPAPAHAHAHAHAHAIVPDADLPRRRVTLTSRQRWAIAAGAAIVVALGAVLFAEMRDSGSFDHIVLTLPQQGDGTRAGQDAASAPPAAGANPASGAAGSGTAGTTASSAGQSAPGVAPGTFITDDAPAAAAQNPAPAASAATTPLPGVVVTPNGNLYKLHIQPWGVVYVDGVDRGVSPPVKRLELTPGRHAIRVTNPNFHDRVLEIDTANGDGRIHVDFNEAPR</sequence>
<dbReference type="Proteomes" id="UP000716322">
    <property type="component" value="Unassembled WGS sequence"/>
</dbReference>
<comment type="caution">
    <text evidence="2">The sequence shown here is derived from an EMBL/GenBank/DDBJ whole genome shotgun (WGS) entry which is preliminary data.</text>
</comment>
<keyword evidence="3" id="KW-1185">Reference proteome</keyword>
<dbReference type="RefSeq" id="WP_166859080.1">
    <property type="nucleotide sequence ID" value="NZ_JAAQOM010000005.1"/>
</dbReference>
<protein>
    <recommendedName>
        <fullName evidence="4">PEGA domain-containing protein</fullName>
    </recommendedName>
</protein>
<evidence type="ECO:0008006" key="4">
    <source>
        <dbReference type="Google" id="ProtNLM"/>
    </source>
</evidence>
<gene>
    <name evidence="2" type="ORF">HAV22_10825</name>
</gene>
<organism evidence="2 3">
    <name type="scientific">Telluria antibiotica</name>
    <dbReference type="NCBI Taxonomy" id="2717319"/>
    <lineage>
        <taxon>Bacteria</taxon>
        <taxon>Pseudomonadati</taxon>
        <taxon>Pseudomonadota</taxon>
        <taxon>Betaproteobacteria</taxon>
        <taxon>Burkholderiales</taxon>
        <taxon>Oxalobacteraceae</taxon>
        <taxon>Telluria group</taxon>
        <taxon>Telluria</taxon>
    </lineage>
</organism>
<evidence type="ECO:0000313" key="2">
    <source>
        <dbReference type="EMBL" id="NIA54128.1"/>
    </source>
</evidence>
<accession>A0ABX0PA10</accession>
<dbReference type="SUPFAM" id="SSF56112">
    <property type="entry name" value="Protein kinase-like (PK-like)"/>
    <property type="match status" value="1"/>
</dbReference>
<feature type="compositionally biased region" description="Low complexity" evidence="1">
    <location>
        <begin position="316"/>
        <end position="327"/>
    </location>
</feature>
<reference evidence="2 3" key="1">
    <citation type="submission" date="2020-03" db="EMBL/GenBank/DDBJ databases">
        <title>Genome sequence of strain Massilia sp. TW-1.</title>
        <authorList>
            <person name="Chaudhary D.K."/>
        </authorList>
    </citation>
    <scope>NUCLEOTIDE SEQUENCE [LARGE SCALE GENOMIC DNA]</scope>
    <source>
        <strain evidence="2 3">TW-1</strain>
    </source>
</reference>
<dbReference type="EMBL" id="JAAQOM010000005">
    <property type="protein sequence ID" value="NIA54128.1"/>
    <property type="molecule type" value="Genomic_DNA"/>
</dbReference>
<name>A0ABX0PA10_9BURK</name>
<feature type="compositionally biased region" description="Low complexity" evidence="1">
    <location>
        <begin position="423"/>
        <end position="436"/>
    </location>
</feature>
<feature type="region of interest" description="Disordered" evidence="1">
    <location>
        <begin position="393"/>
        <end position="444"/>
    </location>
</feature>
<evidence type="ECO:0000256" key="1">
    <source>
        <dbReference type="SAM" id="MobiDB-lite"/>
    </source>
</evidence>
<evidence type="ECO:0000313" key="3">
    <source>
        <dbReference type="Proteomes" id="UP000716322"/>
    </source>
</evidence>
<dbReference type="InterPro" id="IPR011009">
    <property type="entry name" value="Kinase-like_dom_sf"/>
</dbReference>
<proteinExistence type="predicted"/>
<feature type="region of interest" description="Disordered" evidence="1">
    <location>
        <begin position="155"/>
        <end position="180"/>
    </location>
</feature>
<feature type="region of interest" description="Disordered" evidence="1">
    <location>
        <begin position="303"/>
        <end position="338"/>
    </location>
</feature>